<organism evidence="2 3">
    <name type="scientific">Thauera propionica</name>
    <dbReference type="NCBI Taxonomy" id="2019431"/>
    <lineage>
        <taxon>Bacteria</taxon>
        <taxon>Pseudomonadati</taxon>
        <taxon>Pseudomonadota</taxon>
        <taxon>Betaproteobacteria</taxon>
        <taxon>Rhodocyclales</taxon>
        <taxon>Zoogloeaceae</taxon>
        <taxon>Thauera</taxon>
    </lineage>
</organism>
<reference evidence="2 3" key="1">
    <citation type="submission" date="2017-07" db="EMBL/GenBank/DDBJ databases">
        <title>Thauera sp. KNDSS-Mac4 genome sequence and assembly.</title>
        <authorList>
            <person name="Mayilraj S."/>
        </authorList>
    </citation>
    <scope>NUCLEOTIDE SEQUENCE [LARGE SCALE GENOMIC DNA]</scope>
    <source>
        <strain evidence="2 3">KNDSS-Mac4</strain>
    </source>
</reference>
<gene>
    <name evidence="2" type="ORF">CGK74_05645</name>
</gene>
<dbReference type="Gene3D" id="6.10.340.10">
    <property type="match status" value="1"/>
</dbReference>
<name>A0A235F1X0_9RHOO</name>
<feature type="non-terminal residue" evidence="2">
    <location>
        <position position="387"/>
    </location>
</feature>
<dbReference type="EMBL" id="NOIH01000005">
    <property type="protein sequence ID" value="OYD54867.1"/>
    <property type="molecule type" value="Genomic_DNA"/>
</dbReference>
<dbReference type="OrthoDB" id="343520at2"/>
<accession>A0A235F1X0</accession>
<evidence type="ECO:0000313" key="2">
    <source>
        <dbReference type="EMBL" id="OYD54867.1"/>
    </source>
</evidence>
<dbReference type="CDD" id="cd06225">
    <property type="entry name" value="HAMP"/>
    <property type="match status" value="1"/>
</dbReference>
<evidence type="ECO:0000313" key="3">
    <source>
        <dbReference type="Proteomes" id="UP000215181"/>
    </source>
</evidence>
<dbReference type="Pfam" id="PF00672">
    <property type="entry name" value="HAMP"/>
    <property type="match status" value="1"/>
</dbReference>
<dbReference type="AlphaFoldDB" id="A0A235F1X0"/>
<dbReference type="GO" id="GO:0016020">
    <property type="term" value="C:membrane"/>
    <property type="evidence" value="ECO:0007669"/>
    <property type="project" value="InterPro"/>
</dbReference>
<feature type="domain" description="HAMP" evidence="1">
    <location>
        <begin position="345"/>
        <end position="386"/>
    </location>
</feature>
<dbReference type="GO" id="GO:0007165">
    <property type="term" value="P:signal transduction"/>
    <property type="evidence" value="ECO:0007669"/>
    <property type="project" value="InterPro"/>
</dbReference>
<dbReference type="RefSeq" id="WP_133091787.1">
    <property type="nucleotide sequence ID" value="NZ_NOIH01000005.1"/>
</dbReference>
<dbReference type="PROSITE" id="PS50885">
    <property type="entry name" value="HAMP"/>
    <property type="match status" value="1"/>
</dbReference>
<keyword evidence="3" id="KW-1185">Reference proteome</keyword>
<proteinExistence type="predicted"/>
<sequence>MKTLFLPAVRLLDRLNYPLKFSLILLVCGLSAAALLAQIFVSLREDMTVAEREIAGLTLFDAGFAVVLLTQQHRGLNAGVLGGSTELIPKRDAVARELEGAVARLETSMATDSAWVPLQGAWSPVRSELQRLVSSAPTMPAPESFKAHSVAIASLLRWIGDLGEVSGLSRDPDPATSNLIGPLLTSLPQLSEGLGQIRGRGTNIIARREVLRGDEHAMVALLADIARTEATLLESLERAGKANTAIGGALERSRTEIAAAVASVRQAVTRDILEQQFTLAPPAYFDLTTQAISTAVRNFDEVLRPQTGQLLQQRLDELSERLRFQIVLSAVAMLVAGYLFTAVYLAIVRSVRELSAGAKRYAAGDYRTRVDFSARDELSEVAAQFNV</sequence>
<protein>
    <submittedName>
        <fullName evidence="2">Chemotaxis protein</fullName>
    </submittedName>
</protein>
<comment type="caution">
    <text evidence="2">The sequence shown here is derived from an EMBL/GenBank/DDBJ whole genome shotgun (WGS) entry which is preliminary data.</text>
</comment>
<dbReference type="Proteomes" id="UP000215181">
    <property type="component" value="Unassembled WGS sequence"/>
</dbReference>
<evidence type="ECO:0000259" key="1">
    <source>
        <dbReference type="PROSITE" id="PS50885"/>
    </source>
</evidence>
<dbReference type="InterPro" id="IPR003660">
    <property type="entry name" value="HAMP_dom"/>
</dbReference>